<evidence type="ECO:0000313" key="3">
    <source>
        <dbReference type="Proteomes" id="UP000031643"/>
    </source>
</evidence>
<dbReference type="AlphaFoldDB" id="A0A0A8K2E6"/>
<dbReference type="Proteomes" id="UP000031643">
    <property type="component" value="Chromosome"/>
</dbReference>
<sequence length="65" mass="7646">MYAAAVPRDRRHQHRRGQQEPLPQPPSPHDVPQTSLRPRAHLARWYRQALKVQPSQIRCCDSKLQ</sequence>
<name>A0A0A8K2E6_9HYPH</name>
<evidence type="ECO:0000256" key="1">
    <source>
        <dbReference type="SAM" id="MobiDB-lite"/>
    </source>
</evidence>
<dbReference type="KEGG" id="mcg:GL4_1684"/>
<dbReference type="EMBL" id="AP014648">
    <property type="protein sequence ID" value="BAQ17138.1"/>
    <property type="molecule type" value="Genomic_DNA"/>
</dbReference>
<gene>
    <name evidence="2" type="ORF">GL4_1684</name>
</gene>
<dbReference type="HOGENOM" id="CLU_2844809_0_0_5"/>
<protein>
    <submittedName>
        <fullName evidence="2">Uncharacterized protein</fullName>
    </submittedName>
</protein>
<organism evidence="2 3">
    <name type="scientific">Methyloceanibacter caenitepidi</name>
    <dbReference type="NCBI Taxonomy" id="1384459"/>
    <lineage>
        <taxon>Bacteria</taxon>
        <taxon>Pseudomonadati</taxon>
        <taxon>Pseudomonadota</taxon>
        <taxon>Alphaproteobacteria</taxon>
        <taxon>Hyphomicrobiales</taxon>
        <taxon>Hyphomicrobiaceae</taxon>
        <taxon>Methyloceanibacter</taxon>
    </lineage>
</organism>
<evidence type="ECO:0000313" key="2">
    <source>
        <dbReference type="EMBL" id="BAQ17138.1"/>
    </source>
</evidence>
<keyword evidence="3" id="KW-1185">Reference proteome</keyword>
<proteinExistence type="predicted"/>
<reference evidence="2 3" key="1">
    <citation type="submission" date="2014-09" db="EMBL/GenBank/DDBJ databases">
        <title>Genome sequencing of Methyloceanibacter caenitepidi Gela4.</title>
        <authorList>
            <person name="Takeuchi M."/>
            <person name="Susumu S."/>
            <person name="Kamagata Y."/>
            <person name="Oshima K."/>
            <person name="Hattori M."/>
            <person name="Iwasaki W."/>
        </authorList>
    </citation>
    <scope>NUCLEOTIDE SEQUENCE [LARGE SCALE GENOMIC DNA]</scope>
    <source>
        <strain evidence="2 3">Gela4</strain>
    </source>
</reference>
<accession>A0A0A8K2E6</accession>
<feature type="region of interest" description="Disordered" evidence="1">
    <location>
        <begin position="1"/>
        <end position="37"/>
    </location>
</feature>